<reference evidence="2 3" key="1">
    <citation type="submission" date="2019-03" db="EMBL/GenBank/DDBJ databases">
        <title>Genomic Encyclopedia of Type Strains, Phase IV (KMG-IV): sequencing the most valuable type-strain genomes for metagenomic binning, comparative biology and taxonomic classification.</title>
        <authorList>
            <person name="Goeker M."/>
        </authorList>
    </citation>
    <scope>NUCLEOTIDE SEQUENCE [LARGE SCALE GENOMIC DNA]</scope>
    <source>
        <strain evidence="2 3">LX-B</strain>
    </source>
</reference>
<evidence type="ECO:0000313" key="3">
    <source>
        <dbReference type="Proteomes" id="UP000295008"/>
    </source>
</evidence>
<dbReference type="RefSeq" id="WP_132013674.1">
    <property type="nucleotide sequence ID" value="NZ_SLUN01000006.1"/>
</dbReference>
<dbReference type="InterPro" id="IPR035093">
    <property type="entry name" value="RelE/ParE_toxin_dom_sf"/>
</dbReference>
<gene>
    <name evidence="2" type="ORF">EDC14_1006178</name>
</gene>
<proteinExistence type="predicted"/>
<evidence type="ECO:0000313" key="2">
    <source>
        <dbReference type="EMBL" id="TCL72463.1"/>
    </source>
</evidence>
<dbReference type="OrthoDB" id="1683991at2"/>
<comment type="caution">
    <text evidence="2">The sequence shown here is derived from an EMBL/GenBank/DDBJ whole genome shotgun (WGS) entry which is preliminary data.</text>
</comment>
<keyword evidence="1" id="KW-1277">Toxin-antitoxin system</keyword>
<organism evidence="2 3">
    <name type="scientific">Hydrogenispora ethanolica</name>
    <dbReference type="NCBI Taxonomy" id="1082276"/>
    <lineage>
        <taxon>Bacteria</taxon>
        <taxon>Bacillati</taxon>
        <taxon>Bacillota</taxon>
        <taxon>Hydrogenispora</taxon>
    </lineage>
</organism>
<dbReference type="EMBL" id="SLUN01000006">
    <property type="protein sequence ID" value="TCL72463.1"/>
    <property type="molecule type" value="Genomic_DNA"/>
</dbReference>
<protein>
    <submittedName>
        <fullName evidence="2">ParE-like toxin of type II ParDE toxin-antitoxin system</fullName>
    </submittedName>
</protein>
<name>A0A4R1S041_HYDET</name>
<dbReference type="Pfam" id="PF05016">
    <property type="entry name" value="ParE_toxin"/>
    <property type="match status" value="1"/>
</dbReference>
<dbReference type="AlphaFoldDB" id="A0A4R1S041"/>
<dbReference type="Proteomes" id="UP000295008">
    <property type="component" value="Unassembled WGS sequence"/>
</dbReference>
<keyword evidence="3" id="KW-1185">Reference proteome</keyword>
<sequence>MEKNPQYRMIVSDRARQMLTAHVRFLAQKSPADARRVKDDLLEAVRSLHRMPERFPFLNAEFIPVNKYHKMFVAKWYLILYLIKDQTVYVDSIVDCRKDYRWLVQ</sequence>
<accession>A0A4R1S041</accession>
<evidence type="ECO:0000256" key="1">
    <source>
        <dbReference type="ARBA" id="ARBA00022649"/>
    </source>
</evidence>
<dbReference type="InterPro" id="IPR007712">
    <property type="entry name" value="RelE/ParE_toxin"/>
</dbReference>
<dbReference type="Gene3D" id="3.30.2310.20">
    <property type="entry name" value="RelE-like"/>
    <property type="match status" value="1"/>
</dbReference>